<dbReference type="EMBL" id="NRRY01000004">
    <property type="protein sequence ID" value="MBK1617650.1"/>
    <property type="molecule type" value="Genomic_DNA"/>
</dbReference>
<dbReference type="NCBIfam" id="TIGR01300">
    <property type="entry name" value="CPA3_mnhG_phaG"/>
    <property type="match status" value="1"/>
</dbReference>
<evidence type="ECO:0000313" key="4">
    <source>
        <dbReference type="Proteomes" id="UP001138768"/>
    </source>
</evidence>
<reference evidence="3 4" key="1">
    <citation type="journal article" date="2020" name="Microorganisms">
        <title>Osmotic Adaptation and Compatible Solute Biosynthesis of Phototrophic Bacteria as Revealed from Genome Analyses.</title>
        <authorList>
            <person name="Imhoff J.F."/>
            <person name="Rahn T."/>
            <person name="Kunzel S."/>
            <person name="Keller A."/>
            <person name="Neulinger S.C."/>
        </authorList>
    </citation>
    <scope>NUCLEOTIDE SEQUENCE [LARGE SCALE GENOMIC DNA]</scope>
    <source>
        <strain evidence="3 4">DSM 25653</strain>
    </source>
</reference>
<feature type="transmembrane region" description="Helical" evidence="2">
    <location>
        <begin position="40"/>
        <end position="58"/>
    </location>
</feature>
<feature type="transmembrane region" description="Helical" evidence="2">
    <location>
        <begin position="70"/>
        <end position="90"/>
    </location>
</feature>
<comment type="caution">
    <text evidence="3">The sequence shown here is derived from an EMBL/GenBank/DDBJ whole genome shotgun (WGS) entry which is preliminary data.</text>
</comment>
<evidence type="ECO:0000313" key="3">
    <source>
        <dbReference type="EMBL" id="MBK1617650.1"/>
    </source>
</evidence>
<dbReference type="Pfam" id="PF03334">
    <property type="entry name" value="PhaG_MnhG_YufB"/>
    <property type="match status" value="1"/>
</dbReference>
<protein>
    <submittedName>
        <fullName evidence="3">Na+/H+ antiporter subunit G</fullName>
    </submittedName>
</protein>
<dbReference type="PANTHER" id="PTHR34703:SF1">
    <property type="entry name" value="ANTIPORTER SUBUNIT MNHG2-RELATED"/>
    <property type="match status" value="1"/>
</dbReference>
<feature type="transmembrane region" description="Helical" evidence="2">
    <location>
        <begin position="6"/>
        <end position="28"/>
    </location>
</feature>
<accession>A0A9X0W668</accession>
<keyword evidence="2" id="KW-1133">Transmembrane helix</keyword>
<evidence type="ECO:0000256" key="2">
    <source>
        <dbReference type="SAM" id="Phobius"/>
    </source>
</evidence>
<evidence type="ECO:0000256" key="1">
    <source>
        <dbReference type="SAM" id="MobiDB-lite"/>
    </source>
</evidence>
<proteinExistence type="predicted"/>
<name>A0A9X0W668_9GAMM</name>
<dbReference type="PANTHER" id="PTHR34703">
    <property type="entry name" value="ANTIPORTER SUBUNIT MNHG2-RELATED"/>
    <property type="match status" value="1"/>
</dbReference>
<dbReference type="Proteomes" id="UP001138768">
    <property type="component" value="Unassembled WGS sequence"/>
</dbReference>
<gene>
    <name evidence="3" type="ORF">CKO42_04125</name>
</gene>
<dbReference type="GO" id="GO:0015385">
    <property type="term" value="F:sodium:proton antiporter activity"/>
    <property type="evidence" value="ECO:0007669"/>
    <property type="project" value="TreeGrafter"/>
</dbReference>
<dbReference type="AlphaFoldDB" id="A0A9X0W668"/>
<dbReference type="NCBIfam" id="NF009316">
    <property type="entry name" value="PRK12674.1-5"/>
    <property type="match status" value="1"/>
</dbReference>
<sequence length="130" mass="13956">MVEIFVALLILIGAGFTLLGSFGLVRLRDLYERLHTPTKATTLGVGSLLIASAVFFTWREPGVSLHEVLVAVFLFITAPVSAHLIAKAALHQRSPSRSGLPPESLLEKHDGHGAKPRPNAEAKQKPSQTG</sequence>
<feature type="compositionally biased region" description="Basic and acidic residues" evidence="1">
    <location>
        <begin position="105"/>
        <end position="124"/>
    </location>
</feature>
<keyword evidence="2" id="KW-0812">Transmembrane</keyword>
<keyword evidence="2" id="KW-0472">Membrane</keyword>
<keyword evidence="4" id="KW-1185">Reference proteome</keyword>
<organism evidence="3 4">
    <name type="scientific">Lamprobacter modestohalophilus</name>
    <dbReference type="NCBI Taxonomy" id="1064514"/>
    <lineage>
        <taxon>Bacteria</taxon>
        <taxon>Pseudomonadati</taxon>
        <taxon>Pseudomonadota</taxon>
        <taxon>Gammaproteobacteria</taxon>
        <taxon>Chromatiales</taxon>
        <taxon>Chromatiaceae</taxon>
        <taxon>Lamprobacter</taxon>
    </lineage>
</organism>
<feature type="region of interest" description="Disordered" evidence="1">
    <location>
        <begin position="91"/>
        <end position="130"/>
    </location>
</feature>
<dbReference type="InterPro" id="IPR005133">
    <property type="entry name" value="PhaG_MnhG_YufB"/>
</dbReference>